<dbReference type="RefSeq" id="XP_033773049.1">
    <property type="nucleotide sequence ID" value="XM_033917158.1"/>
</dbReference>
<organism evidence="10 11">
    <name type="scientific">Geotrypetes seraphini</name>
    <name type="common">Gaboon caecilian</name>
    <name type="synonym">Caecilia seraphini</name>
    <dbReference type="NCBI Taxonomy" id="260995"/>
    <lineage>
        <taxon>Eukaryota</taxon>
        <taxon>Metazoa</taxon>
        <taxon>Chordata</taxon>
        <taxon>Craniata</taxon>
        <taxon>Vertebrata</taxon>
        <taxon>Euteleostomi</taxon>
        <taxon>Amphibia</taxon>
        <taxon>Gymnophiona</taxon>
        <taxon>Geotrypetes</taxon>
    </lineage>
</organism>
<keyword evidence="6" id="KW-0675">Receptor</keyword>
<dbReference type="Proteomes" id="UP000515159">
    <property type="component" value="Chromosome 12"/>
</dbReference>
<protein>
    <submittedName>
        <fullName evidence="11 12">Cytokine receptor-like factor 1 isoform X1</fullName>
    </submittedName>
</protein>
<dbReference type="RefSeq" id="XP_033773050.1">
    <property type="nucleotide sequence ID" value="XM_033917159.1"/>
</dbReference>
<evidence type="ECO:0000313" key="13">
    <source>
        <dbReference type="RefSeq" id="XP_033773051.1"/>
    </source>
</evidence>
<dbReference type="SMART" id="SM00060">
    <property type="entry name" value="FN3"/>
    <property type="match status" value="2"/>
</dbReference>
<name>A0A6P8NQN3_GEOSA</name>
<dbReference type="InterPro" id="IPR013783">
    <property type="entry name" value="Ig-like_fold"/>
</dbReference>
<dbReference type="InterPro" id="IPR036116">
    <property type="entry name" value="FN3_sf"/>
</dbReference>
<dbReference type="PROSITE" id="PS50853">
    <property type="entry name" value="FN3"/>
    <property type="match status" value="2"/>
</dbReference>
<evidence type="ECO:0000256" key="7">
    <source>
        <dbReference type="ARBA" id="ARBA00023180"/>
    </source>
</evidence>
<reference evidence="11 12" key="1">
    <citation type="submission" date="2025-04" db="UniProtKB">
        <authorList>
            <consortium name="RefSeq"/>
        </authorList>
    </citation>
    <scope>IDENTIFICATION</scope>
</reference>
<evidence type="ECO:0000313" key="12">
    <source>
        <dbReference type="RefSeq" id="XP_033773050.1"/>
    </source>
</evidence>
<keyword evidence="2" id="KW-0812">Transmembrane</keyword>
<feature type="domain" description="Fibronectin type-III" evidence="9">
    <location>
        <begin position="29"/>
        <end position="123"/>
    </location>
</feature>
<evidence type="ECO:0000256" key="5">
    <source>
        <dbReference type="ARBA" id="ARBA00023136"/>
    </source>
</evidence>
<dbReference type="GO" id="GO:0009897">
    <property type="term" value="C:external side of plasma membrane"/>
    <property type="evidence" value="ECO:0007669"/>
    <property type="project" value="TreeGrafter"/>
</dbReference>
<evidence type="ECO:0000256" key="1">
    <source>
        <dbReference type="ARBA" id="ARBA00004479"/>
    </source>
</evidence>
<dbReference type="Gene3D" id="2.60.40.10">
    <property type="entry name" value="Immunoglobulins"/>
    <property type="match status" value="2"/>
</dbReference>
<dbReference type="CDD" id="cd00063">
    <property type="entry name" value="FN3"/>
    <property type="match status" value="1"/>
</dbReference>
<dbReference type="Pfam" id="PF00041">
    <property type="entry name" value="fn3"/>
    <property type="match status" value="1"/>
</dbReference>
<evidence type="ECO:0000256" key="2">
    <source>
        <dbReference type="ARBA" id="ARBA00022692"/>
    </source>
</evidence>
<keyword evidence="5" id="KW-0472">Membrane</keyword>
<keyword evidence="10" id="KW-1185">Reference proteome</keyword>
<evidence type="ECO:0000313" key="10">
    <source>
        <dbReference type="Proteomes" id="UP000515159"/>
    </source>
</evidence>
<evidence type="ECO:0000256" key="3">
    <source>
        <dbReference type="ARBA" id="ARBA00022729"/>
    </source>
</evidence>
<keyword evidence="4" id="KW-1133">Transmembrane helix</keyword>
<dbReference type="OrthoDB" id="8545036at2759"/>
<dbReference type="PANTHER" id="PTHR23037:SF46">
    <property type="entry name" value="INTERLEUKIN 5 RECEPTOR SUBUNIT ALPHA"/>
    <property type="match status" value="1"/>
</dbReference>
<feature type="signal peptide" evidence="8">
    <location>
        <begin position="1"/>
        <end position="20"/>
    </location>
</feature>
<evidence type="ECO:0000256" key="6">
    <source>
        <dbReference type="ARBA" id="ARBA00023170"/>
    </source>
</evidence>
<evidence type="ECO:0000259" key="9">
    <source>
        <dbReference type="PROSITE" id="PS50853"/>
    </source>
</evidence>
<feature type="chain" id="PRO_5044653853" evidence="8">
    <location>
        <begin position="21"/>
        <end position="224"/>
    </location>
</feature>
<dbReference type="PANTHER" id="PTHR23037">
    <property type="entry name" value="CYTOKINE RECEPTOR"/>
    <property type="match status" value="1"/>
</dbReference>
<keyword evidence="3 8" id="KW-0732">Signal</keyword>
<feature type="domain" description="Fibronectin type-III" evidence="9">
    <location>
        <begin position="125"/>
        <end position="224"/>
    </location>
</feature>
<dbReference type="Pfam" id="PF09067">
    <property type="entry name" value="EpoR_lig-bind"/>
    <property type="match status" value="1"/>
</dbReference>
<dbReference type="KEGG" id="gsh:117346911"/>
<dbReference type="InterPro" id="IPR003961">
    <property type="entry name" value="FN3_dom"/>
</dbReference>
<dbReference type="GO" id="GO:0004896">
    <property type="term" value="F:cytokine receptor activity"/>
    <property type="evidence" value="ECO:0007669"/>
    <property type="project" value="TreeGrafter"/>
</dbReference>
<sequence length="224" mass="25903">MAELLIHLLFVWAYIARVPGRYLQLPGAPVVDLHCSVLYPHSMSCHWTPVDGAEPSTIYSLMYKTSRMKTAEECKDYVTAGPNSCYFSRANLYLYFTYEVWLETFNQFGYQRSKKLVFNTEEVARTEPPVGLNGSGHASHVYVEWTYPPGVEASFFPLTFELRYQEDGSDAWEQEPDVGEQTNYSIYDVTPNRNYTLQVRCKTTNERGLWSHWSRTLTINTTQD</sequence>
<keyword evidence="7" id="KW-0325">Glycoprotein</keyword>
<evidence type="ECO:0000256" key="4">
    <source>
        <dbReference type="ARBA" id="ARBA00022989"/>
    </source>
</evidence>
<dbReference type="SUPFAM" id="SSF49265">
    <property type="entry name" value="Fibronectin type III"/>
    <property type="match status" value="2"/>
</dbReference>
<proteinExistence type="predicted"/>
<gene>
    <name evidence="11 12 13" type="primary">LOC117346911</name>
</gene>
<evidence type="ECO:0000256" key="8">
    <source>
        <dbReference type="SAM" id="SignalP"/>
    </source>
</evidence>
<dbReference type="AlphaFoldDB" id="A0A6P8NQN3"/>
<accession>A0A6P8NQN3</accession>
<evidence type="ECO:0000313" key="11">
    <source>
        <dbReference type="RefSeq" id="XP_033773049.1"/>
    </source>
</evidence>
<dbReference type="RefSeq" id="XP_033773051.1">
    <property type="nucleotide sequence ID" value="XM_033917160.1"/>
</dbReference>
<dbReference type="InterPro" id="IPR015152">
    <property type="entry name" value="Growth/epo_recpt_lig-bind"/>
</dbReference>
<dbReference type="GeneID" id="117346911"/>
<comment type="subcellular location">
    <subcellularLocation>
        <location evidence="1">Membrane</location>
        <topology evidence="1">Single-pass type I membrane protein</topology>
    </subcellularLocation>
</comment>